<feature type="region of interest" description="Disordered" evidence="1">
    <location>
        <begin position="43"/>
        <end position="83"/>
    </location>
</feature>
<proteinExistence type="predicted"/>
<organism evidence="2 3">
    <name type="scientific">Trichoderma asperellum (strain ATCC 204424 / CBS 433.97 / NBRC 101777)</name>
    <dbReference type="NCBI Taxonomy" id="1042311"/>
    <lineage>
        <taxon>Eukaryota</taxon>
        <taxon>Fungi</taxon>
        <taxon>Dikarya</taxon>
        <taxon>Ascomycota</taxon>
        <taxon>Pezizomycotina</taxon>
        <taxon>Sordariomycetes</taxon>
        <taxon>Hypocreomycetidae</taxon>
        <taxon>Hypocreales</taxon>
        <taxon>Hypocreaceae</taxon>
        <taxon>Trichoderma</taxon>
    </lineage>
</organism>
<gene>
    <name evidence="2" type="ORF">M441DRAFT_457780</name>
</gene>
<dbReference type="AlphaFoldDB" id="A0A2T3ZAE3"/>
<name>A0A2T3ZAE3_TRIA4</name>
<protein>
    <submittedName>
        <fullName evidence="2">Uncharacterized protein</fullName>
    </submittedName>
</protein>
<evidence type="ECO:0000256" key="1">
    <source>
        <dbReference type="SAM" id="MobiDB-lite"/>
    </source>
</evidence>
<feature type="region of interest" description="Disordered" evidence="1">
    <location>
        <begin position="144"/>
        <end position="191"/>
    </location>
</feature>
<evidence type="ECO:0000313" key="2">
    <source>
        <dbReference type="EMBL" id="PTB41774.1"/>
    </source>
</evidence>
<dbReference type="EMBL" id="KZ679261">
    <property type="protein sequence ID" value="PTB41774.1"/>
    <property type="molecule type" value="Genomic_DNA"/>
</dbReference>
<dbReference type="Proteomes" id="UP000240493">
    <property type="component" value="Unassembled WGS sequence"/>
</dbReference>
<keyword evidence="3" id="KW-1185">Reference proteome</keyword>
<feature type="compositionally biased region" description="Polar residues" evidence="1">
    <location>
        <begin position="49"/>
        <end position="58"/>
    </location>
</feature>
<evidence type="ECO:0000313" key="3">
    <source>
        <dbReference type="Proteomes" id="UP000240493"/>
    </source>
</evidence>
<accession>A0A2T3ZAE3</accession>
<dbReference type="STRING" id="1042311.A0A2T3ZAE3"/>
<dbReference type="OrthoDB" id="4899132at2759"/>
<sequence length="191" mass="21270">MVGNSRQEVDMVVVPREEVATLEAEGWEVYASMTKNWRPGHLIGDNGSDPATISQSPSFAPASRWNETSERRSATSTGHILQYRRPPGVPLGWGGYDEFTYWQSCGRRVTKDMVKKEEWSTSPLAPITIVKESGEFVETVTLPVKQEDLPPQPKKPVPLYDLLNSGTSQKRKAPTKDDSGTSTWADIYKGN</sequence>
<reference evidence="2 3" key="1">
    <citation type="submission" date="2016-07" db="EMBL/GenBank/DDBJ databases">
        <title>Multiple horizontal gene transfer events from other fungi enriched the ability of initially mycotrophic Trichoderma (Ascomycota) to feed on dead plant biomass.</title>
        <authorList>
            <consortium name="DOE Joint Genome Institute"/>
            <person name="Aerts A."/>
            <person name="Atanasova L."/>
            <person name="Chenthamara K."/>
            <person name="Zhang J."/>
            <person name="Grujic M."/>
            <person name="Henrissat B."/>
            <person name="Kuo A."/>
            <person name="Salamov A."/>
            <person name="Lipzen A."/>
            <person name="Labutti K."/>
            <person name="Barry K."/>
            <person name="Miao Y."/>
            <person name="Rahimi M.J."/>
            <person name="Shen Q."/>
            <person name="Grigoriev I.V."/>
            <person name="Kubicek C.P."/>
            <person name="Druzhinina I.S."/>
        </authorList>
    </citation>
    <scope>NUCLEOTIDE SEQUENCE [LARGE SCALE GENOMIC DNA]</scope>
    <source>
        <strain evidence="2 3">CBS 433.97</strain>
    </source>
</reference>